<dbReference type="NCBIfam" id="TIGR00447">
    <property type="entry name" value="pth"/>
    <property type="match status" value="1"/>
</dbReference>
<evidence type="ECO:0000256" key="3">
    <source>
        <dbReference type="ARBA" id="ARBA00022801"/>
    </source>
</evidence>
<evidence type="ECO:0000313" key="6">
    <source>
        <dbReference type="EMBL" id="TIB36045.1"/>
    </source>
</evidence>
<dbReference type="Proteomes" id="UP000310689">
    <property type="component" value="Unassembled WGS sequence"/>
</dbReference>
<dbReference type="Pfam" id="PF01195">
    <property type="entry name" value="Pept_tRNA_hydro"/>
    <property type="match status" value="1"/>
</dbReference>
<dbReference type="InterPro" id="IPR018171">
    <property type="entry name" value="Pept_tRNA_hydro_CS"/>
</dbReference>
<dbReference type="PANTHER" id="PTHR17224:SF1">
    <property type="entry name" value="PEPTIDYL-TRNA HYDROLASE"/>
    <property type="match status" value="1"/>
</dbReference>
<dbReference type="GO" id="GO:0000049">
    <property type="term" value="F:tRNA binding"/>
    <property type="evidence" value="ECO:0007669"/>
    <property type="project" value="UniProtKB-KW"/>
</dbReference>
<dbReference type="SUPFAM" id="SSF53178">
    <property type="entry name" value="Peptidyl-tRNA hydrolase-like"/>
    <property type="match status" value="1"/>
</dbReference>
<proteinExistence type="inferred from homology"/>
<evidence type="ECO:0000256" key="5">
    <source>
        <dbReference type="ARBA" id="ARBA00038063"/>
    </source>
</evidence>
<name>A0A4T0J7U3_WALIC</name>
<protein>
    <recommendedName>
        <fullName evidence="1">peptidyl-tRNA hydrolase</fullName>
        <ecNumber evidence="1">3.1.1.29</ecNumber>
    </recommendedName>
</protein>
<keyword evidence="2" id="KW-0820">tRNA-binding</keyword>
<accession>A0A4T0J7U3</accession>
<dbReference type="GO" id="GO:0004045">
    <property type="term" value="F:peptidyl-tRNA hydrolase activity"/>
    <property type="evidence" value="ECO:0007669"/>
    <property type="project" value="UniProtKB-EC"/>
</dbReference>
<dbReference type="PANTHER" id="PTHR17224">
    <property type="entry name" value="PEPTIDYL-TRNA HYDROLASE"/>
    <property type="match status" value="1"/>
</dbReference>
<gene>
    <name evidence="6" type="ORF">E3P86_02557</name>
</gene>
<dbReference type="InterPro" id="IPR036416">
    <property type="entry name" value="Pept_tRNA_hydro_sf"/>
</dbReference>
<evidence type="ECO:0000313" key="7">
    <source>
        <dbReference type="Proteomes" id="UP000310689"/>
    </source>
</evidence>
<organism evidence="6 7">
    <name type="scientific">Wallemia ichthyophaga</name>
    <dbReference type="NCBI Taxonomy" id="245174"/>
    <lineage>
        <taxon>Eukaryota</taxon>
        <taxon>Fungi</taxon>
        <taxon>Dikarya</taxon>
        <taxon>Basidiomycota</taxon>
        <taxon>Wallemiomycotina</taxon>
        <taxon>Wallemiomycetes</taxon>
        <taxon>Wallemiales</taxon>
        <taxon>Wallemiaceae</taxon>
        <taxon>Wallemia</taxon>
    </lineage>
</organism>
<keyword evidence="4" id="KW-0694">RNA-binding</keyword>
<dbReference type="InterPro" id="IPR001328">
    <property type="entry name" value="Pept_tRNA_hydro"/>
</dbReference>
<evidence type="ECO:0000256" key="2">
    <source>
        <dbReference type="ARBA" id="ARBA00022555"/>
    </source>
</evidence>
<reference evidence="6 7" key="1">
    <citation type="submission" date="2019-03" db="EMBL/GenBank/DDBJ databases">
        <title>Sequencing 23 genomes of Wallemia ichthyophaga.</title>
        <authorList>
            <person name="Gostincar C."/>
        </authorList>
    </citation>
    <scope>NUCLEOTIDE SEQUENCE [LARGE SCALE GENOMIC DNA]</scope>
    <source>
        <strain evidence="6 7">EXF-6200</strain>
    </source>
</reference>
<dbReference type="AlphaFoldDB" id="A0A4T0J7U3"/>
<sequence>MPTAEKTVIAGLGNATHPRTFHSVGQLVLKHLAQRRHLQWNSNTKHGVSYTHINSHTDLIYSHQLMNVCGKSLARYCEHVNARRVLVLHDDLQREWGKLSIKHGGSANGHNGIKSLSQYLKQSLDFDRIRIGIGRPGDKRDVARYVLSNLSPEQLHDITDGLLYTHIERVLEGYME</sequence>
<keyword evidence="3" id="KW-0378">Hydrolase</keyword>
<comment type="similarity">
    <text evidence="5">Belongs to the PTH family.</text>
</comment>
<dbReference type="Gene3D" id="3.40.50.1470">
    <property type="entry name" value="Peptidyl-tRNA hydrolase"/>
    <property type="match status" value="1"/>
</dbReference>
<comment type="caution">
    <text evidence="6">The sequence shown here is derived from an EMBL/GenBank/DDBJ whole genome shotgun (WGS) entry which is preliminary data.</text>
</comment>
<dbReference type="EMBL" id="SPOI01000135">
    <property type="protein sequence ID" value="TIB36045.1"/>
    <property type="molecule type" value="Genomic_DNA"/>
</dbReference>
<evidence type="ECO:0000256" key="4">
    <source>
        <dbReference type="ARBA" id="ARBA00022884"/>
    </source>
</evidence>
<dbReference type="PROSITE" id="PS01196">
    <property type="entry name" value="PEPT_TRNA_HYDROL_2"/>
    <property type="match status" value="1"/>
</dbReference>
<dbReference type="EC" id="3.1.1.29" evidence="1"/>
<evidence type="ECO:0000256" key="1">
    <source>
        <dbReference type="ARBA" id="ARBA00013260"/>
    </source>
</evidence>